<comment type="caution">
    <text evidence="4">The sequence shown here is derived from an EMBL/GenBank/DDBJ whole genome shotgun (WGS) entry which is preliminary data.</text>
</comment>
<sequence length="376" mass="38312">MSSSIRLALSVGAVVSVAALVTGCSSSSGGTPAASSAAAAQSPTSSSTPASPASPGGAGTPLVVYSAQGYDAPVTKAFTAATGIAVKLVDDSTGPLLTKVAAEKNNPQWGLLWVDGDTAFAALDKQGQLLPYTPTAALNSVGKALVPADHSYVPVSTTVMAALIYNSARTSAVPASYQDLLGSQYSGKVGMNDPSQSGPTYPFIAGLMNQLGGQSGGVAAGEDYLKKLKANGLHVFPTNGDTLHALETGQITYGLIQSSAAAGEVAKAPKNANFNAKLAYLPQSTLLPGVIGIDKAAPAQVQDEAKKFVEFVLSPAGQDAMKTGDPKGDSLFWPVVPGITALADLPAFPAAYQKIDPYFWGPLENQVNTFFDSSIK</sequence>
<protein>
    <submittedName>
        <fullName evidence="4">Extracellular solute-binding protein</fullName>
    </submittedName>
</protein>
<reference evidence="5" key="1">
    <citation type="submission" date="2023-07" db="EMBL/GenBank/DDBJ databases">
        <title>30 novel species of actinomycetes from the DSMZ collection.</title>
        <authorList>
            <person name="Nouioui I."/>
        </authorList>
    </citation>
    <scope>NUCLEOTIDE SEQUENCE [LARGE SCALE GENOMIC DNA]</scope>
    <source>
        <strain evidence="5">DSM 44399</strain>
    </source>
</reference>
<feature type="region of interest" description="Disordered" evidence="2">
    <location>
        <begin position="32"/>
        <end position="57"/>
    </location>
</feature>
<keyword evidence="5" id="KW-1185">Reference proteome</keyword>
<organism evidence="4 5">
    <name type="scientific">Jatrophihabitans lederbergiae</name>
    <dbReference type="NCBI Taxonomy" id="3075547"/>
    <lineage>
        <taxon>Bacteria</taxon>
        <taxon>Bacillati</taxon>
        <taxon>Actinomycetota</taxon>
        <taxon>Actinomycetes</taxon>
        <taxon>Jatrophihabitantales</taxon>
        <taxon>Jatrophihabitantaceae</taxon>
        <taxon>Jatrophihabitans</taxon>
    </lineage>
</organism>
<evidence type="ECO:0000313" key="5">
    <source>
        <dbReference type="Proteomes" id="UP001183176"/>
    </source>
</evidence>
<dbReference type="Gene3D" id="3.40.190.10">
    <property type="entry name" value="Periplasmic binding protein-like II"/>
    <property type="match status" value="2"/>
</dbReference>
<evidence type="ECO:0000256" key="3">
    <source>
        <dbReference type="SAM" id="SignalP"/>
    </source>
</evidence>
<keyword evidence="1 3" id="KW-0732">Signal</keyword>
<name>A0ABU2JER4_9ACTN</name>
<dbReference type="Pfam" id="PF13531">
    <property type="entry name" value="SBP_bac_11"/>
    <property type="match status" value="1"/>
</dbReference>
<dbReference type="SUPFAM" id="SSF53850">
    <property type="entry name" value="Periplasmic binding protein-like II"/>
    <property type="match status" value="1"/>
</dbReference>
<feature type="compositionally biased region" description="Low complexity" evidence="2">
    <location>
        <begin position="32"/>
        <end position="55"/>
    </location>
</feature>
<proteinExistence type="predicted"/>
<dbReference type="PANTHER" id="PTHR30006">
    <property type="entry name" value="THIAMINE-BINDING PERIPLASMIC PROTEIN-RELATED"/>
    <property type="match status" value="1"/>
</dbReference>
<dbReference type="PANTHER" id="PTHR30006:SF24">
    <property type="entry name" value="SLL0237 PROTEIN"/>
    <property type="match status" value="1"/>
</dbReference>
<evidence type="ECO:0000256" key="2">
    <source>
        <dbReference type="SAM" id="MobiDB-lite"/>
    </source>
</evidence>
<evidence type="ECO:0000256" key="1">
    <source>
        <dbReference type="ARBA" id="ARBA00022729"/>
    </source>
</evidence>
<gene>
    <name evidence="4" type="ORF">RM423_19095</name>
</gene>
<feature type="chain" id="PRO_5045999994" evidence="3">
    <location>
        <begin position="19"/>
        <end position="376"/>
    </location>
</feature>
<dbReference type="EMBL" id="JAVREH010000041">
    <property type="protein sequence ID" value="MDT0263493.1"/>
    <property type="molecule type" value="Genomic_DNA"/>
</dbReference>
<feature type="signal peptide" evidence="3">
    <location>
        <begin position="1"/>
        <end position="18"/>
    </location>
</feature>
<dbReference type="RefSeq" id="WP_311424639.1">
    <property type="nucleotide sequence ID" value="NZ_JAVREH010000041.1"/>
</dbReference>
<dbReference type="Proteomes" id="UP001183176">
    <property type="component" value="Unassembled WGS sequence"/>
</dbReference>
<evidence type="ECO:0000313" key="4">
    <source>
        <dbReference type="EMBL" id="MDT0263493.1"/>
    </source>
</evidence>
<accession>A0ABU2JER4</accession>
<dbReference type="PROSITE" id="PS51257">
    <property type="entry name" value="PROKAR_LIPOPROTEIN"/>
    <property type="match status" value="1"/>
</dbReference>